<proteinExistence type="predicted"/>
<dbReference type="Pfam" id="PF07728">
    <property type="entry name" value="AAA_5"/>
    <property type="match status" value="1"/>
</dbReference>
<dbReference type="AlphaFoldDB" id="A0A383BH46"/>
<dbReference type="GO" id="GO:0005524">
    <property type="term" value="F:ATP binding"/>
    <property type="evidence" value="ECO:0007669"/>
    <property type="project" value="InterPro"/>
</dbReference>
<feature type="non-terminal residue" evidence="2">
    <location>
        <position position="140"/>
    </location>
</feature>
<evidence type="ECO:0000313" key="2">
    <source>
        <dbReference type="EMBL" id="SVE19506.1"/>
    </source>
</evidence>
<gene>
    <name evidence="2" type="ORF">METZ01_LOCUS472360</name>
</gene>
<protein>
    <recommendedName>
        <fullName evidence="1">ATPase dynein-related AAA domain-containing protein</fullName>
    </recommendedName>
</protein>
<feature type="domain" description="ATPase dynein-related AAA" evidence="1">
    <location>
        <begin position="24"/>
        <end position="116"/>
    </location>
</feature>
<dbReference type="SUPFAM" id="SSF52540">
    <property type="entry name" value="P-loop containing nucleoside triphosphate hydrolases"/>
    <property type="match status" value="1"/>
</dbReference>
<accession>A0A383BH46</accession>
<dbReference type="Gene3D" id="3.40.50.300">
    <property type="entry name" value="P-loop containing nucleotide triphosphate hydrolases"/>
    <property type="match status" value="1"/>
</dbReference>
<dbReference type="InterPro" id="IPR027417">
    <property type="entry name" value="P-loop_NTPase"/>
</dbReference>
<sequence length="140" mass="14986">MNTENLPQCWQDFNDVLEAGIDRVILFGPPGTGKTYAGLNTSVSDSGAWRLVCTEDMTNFDVTGGFLPDKDGSFGWHDGAAVKAWRGDGIVGGRLVVDEIDKAGGDVFATLLAMTDTVDSAKWENPANGRVETPRDGFTV</sequence>
<reference evidence="2" key="1">
    <citation type="submission" date="2018-05" db="EMBL/GenBank/DDBJ databases">
        <authorList>
            <person name="Lanie J.A."/>
            <person name="Ng W.-L."/>
            <person name="Kazmierczak K.M."/>
            <person name="Andrzejewski T.M."/>
            <person name="Davidsen T.M."/>
            <person name="Wayne K.J."/>
            <person name="Tettelin H."/>
            <person name="Glass J.I."/>
            <person name="Rusch D."/>
            <person name="Podicherti R."/>
            <person name="Tsui H.-C.T."/>
            <person name="Winkler M.E."/>
        </authorList>
    </citation>
    <scope>NUCLEOTIDE SEQUENCE</scope>
</reference>
<dbReference type="InterPro" id="IPR011704">
    <property type="entry name" value="ATPase_dyneun-rel_AAA"/>
</dbReference>
<organism evidence="2">
    <name type="scientific">marine metagenome</name>
    <dbReference type="NCBI Taxonomy" id="408172"/>
    <lineage>
        <taxon>unclassified sequences</taxon>
        <taxon>metagenomes</taxon>
        <taxon>ecological metagenomes</taxon>
    </lineage>
</organism>
<dbReference type="EMBL" id="UINC01200566">
    <property type="protein sequence ID" value="SVE19506.1"/>
    <property type="molecule type" value="Genomic_DNA"/>
</dbReference>
<evidence type="ECO:0000259" key="1">
    <source>
        <dbReference type="Pfam" id="PF07728"/>
    </source>
</evidence>
<dbReference type="GO" id="GO:0016887">
    <property type="term" value="F:ATP hydrolysis activity"/>
    <property type="evidence" value="ECO:0007669"/>
    <property type="project" value="InterPro"/>
</dbReference>
<name>A0A383BH46_9ZZZZ</name>